<evidence type="ECO:0000313" key="1">
    <source>
        <dbReference type="EMBL" id="KAG7660578.1"/>
    </source>
</evidence>
<sequence length="276" mass="31768">MPLSLTIIKNPDSTTIQKHFSAISKTYPYFKKVQYITSSPSSPPPSPKVRIVQQTTNNLWDLLQTKKFILAIPIDQLSLQTTELLESFEFRDGKITILLNQDNFQKVPPGPNWTIKKLKMDKVGHGGSYYAKYRYKILIDSISSEVEYVIKQLFSEVQVTTTLESGDIPSPENEVIEINRDEDLDELDEYEKYEYLTVISSFQRQQVIQDENLSSFKLIGGNKGTCTKYTYKDIGSSWMDSIGVDSHWDIISIYPDNSSHILLYKSTNTMYIWNTK</sequence>
<comment type="caution">
    <text evidence="1">The sequence shown here is derived from an EMBL/GenBank/DDBJ whole genome shotgun (WGS) entry which is preliminary data.</text>
</comment>
<keyword evidence="2" id="KW-1185">Reference proteome</keyword>
<organism evidence="1 2">
    <name type="scientific">[Candida] subhashii</name>
    <dbReference type="NCBI Taxonomy" id="561895"/>
    <lineage>
        <taxon>Eukaryota</taxon>
        <taxon>Fungi</taxon>
        <taxon>Dikarya</taxon>
        <taxon>Ascomycota</taxon>
        <taxon>Saccharomycotina</taxon>
        <taxon>Pichiomycetes</taxon>
        <taxon>Debaryomycetaceae</taxon>
        <taxon>Spathaspora</taxon>
    </lineage>
</organism>
<evidence type="ECO:0000313" key="2">
    <source>
        <dbReference type="Proteomes" id="UP000694255"/>
    </source>
</evidence>
<gene>
    <name evidence="1" type="ORF">J8A68_005844</name>
</gene>
<dbReference type="OrthoDB" id="4019045at2759"/>
<dbReference type="AlphaFoldDB" id="A0A8J5QFS6"/>
<reference evidence="1 2" key="1">
    <citation type="journal article" date="2021" name="DNA Res.">
        <title>Genome analysis of Candida subhashii reveals its hybrid nature and dual mitochondrial genome conformations.</title>
        <authorList>
            <person name="Mixao V."/>
            <person name="Hegedusova E."/>
            <person name="Saus E."/>
            <person name="Pryszcz L.P."/>
            <person name="Cillingova A."/>
            <person name="Nosek J."/>
            <person name="Gabaldon T."/>
        </authorList>
    </citation>
    <scope>NUCLEOTIDE SEQUENCE [LARGE SCALE GENOMIC DNA]</scope>
    <source>
        <strain evidence="1 2">CBS 10753</strain>
    </source>
</reference>
<accession>A0A8J5QFS6</accession>
<dbReference type="RefSeq" id="XP_049260811.1">
    <property type="nucleotide sequence ID" value="XM_049409954.1"/>
</dbReference>
<dbReference type="GeneID" id="73472644"/>
<dbReference type="EMBL" id="JAGSYN010000276">
    <property type="protein sequence ID" value="KAG7660578.1"/>
    <property type="molecule type" value="Genomic_DNA"/>
</dbReference>
<proteinExistence type="predicted"/>
<protein>
    <submittedName>
        <fullName evidence="1">Uncharacterized protein</fullName>
    </submittedName>
</protein>
<name>A0A8J5QFS6_9ASCO</name>
<dbReference type="Proteomes" id="UP000694255">
    <property type="component" value="Unassembled WGS sequence"/>
</dbReference>